<organism evidence="2 3">
    <name type="scientific">Circinella minor</name>
    <dbReference type="NCBI Taxonomy" id="1195481"/>
    <lineage>
        <taxon>Eukaryota</taxon>
        <taxon>Fungi</taxon>
        <taxon>Fungi incertae sedis</taxon>
        <taxon>Mucoromycota</taxon>
        <taxon>Mucoromycotina</taxon>
        <taxon>Mucoromycetes</taxon>
        <taxon>Mucorales</taxon>
        <taxon>Lichtheimiaceae</taxon>
        <taxon>Circinella</taxon>
    </lineage>
</organism>
<gene>
    <name evidence="2" type="ORF">INT45_001741</name>
</gene>
<keyword evidence="3" id="KW-1185">Reference proteome</keyword>
<dbReference type="OrthoDB" id="2289094at2759"/>
<protein>
    <submittedName>
        <fullName evidence="2">Uncharacterized protein</fullName>
    </submittedName>
</protein>
<reference evidence="2 3" key="1">
    <citation type="submission" date="2020-12" db="EMBL/GenBank/DDBJ databases">
        <title>Metabolic potential, ecology and presence of endohyphal bacteria is reflected in genomic diversity of Mucoromycotina.</title>
        <authorList>
            <person name="Muszewska A."/>
            <person name="Okrasinska A."/>
            <person name="Steczkiewicz K."/>
            <person name="Drgas O."/>
            <person name="Orlowska M."/>
            <person name="Perlinska-Lenart U."/>
            <person name="Aleksandrzak-Piekarczyk T."/>
            <person name="Szatraj K."/>
            <person name="Zielenkiewicz U."/>
            <person name="Pilsyk S."/>
            <person name="Malc E."/>
            <person name="Mieczkowski P."/>
            <person name="Kruszewska J.S."/>
            <person name="Biernat P."/>
            <person name="Pawlowska J."/>
        </authorList>
    </citation>
    <scope>NUCLEOTIDE SEQUENCE [LARGE SCALE GENOMIC DNA]</scope>
    <source>
        <strain evidence="2 3">CBS 142.35</strain>
    </source>
</reference>
<dbReference type="AlphaFoldDB" id="A0A8H7S630"/>
<comment type="caution">
    <text evidence="2">The sequence shown here is derived from an EMBL/GenBank/DDBJ whole genome shotgun (WGS) entry which is preliminary data.</text>
</comment>
<evidence type="ECO:0000313" key="2">
    <source>
        <dbReference type="EMBL" id="KAG2223435.1"/>
    </source>
</evidence>
<evidence type="ECO:0000256" key="1">
    <source>
        <dbReference type="SAM" id="MobiDB-lite"/>
    </source>
</evidence>
<dbReference type="EMBL" id="JAEPRB010000061">
    <property type="protein sequence ID" value="KAG2223435.1"/>
    <property type="molecule type" value="Genomic_DNA"/>
</dbReference>
<evidence type="ECO:0000313" key="3">
    <source>
        <dbReference type="Proteomes" id="UP000646827"/>
    </source>
</evidence>
<name>A0A8H7S630_9FUNG</name>
<proteinExistence type="predicted"/>
<feature type="compositionally biased region" description="Basic and acidic residues" evidence="1">
    <location>
        <begin position="35"/>
        <end position="65"/>
    </location>
</feature>
<accession>A0A8H7S630</accession>
<sequence length="229" mass="27244">MTNSHAQEKAEWLDELKAKKQIHQNEVQLLQTQMESERERAKRNEAEMQRVDDEMRRLQSSGDKEEELKVMKISYDKLINAKDKEIEEVEERLRERMASDARNGDTQQILQKKEVEWERKMQAVVSQHQKELTVLHQTQQKLLDMKDKELEDFSYRLRTVTSAQQKDLEKLHQAHRAKIAEMEETNRSLGDKHNGVAMELRWANQENNDNEVIKKLTSFKYLLLWVANT</sequence>
<feature type="region of interest" description="Disordered" evidence="1">
    <location>
        <begin position="32"/>
        <end position="65"/>
    </location>
</feature>
<dbReference type="Proteomes" id="UP000646827">
    <property type="component" value="Unassembled WGS sequence"/>
</dbReference>